<protein>
    <submittedName>
        <fullName evidence="1">Uncharacterized protein</fullName>
    </submittedName>
</protein>
<dbReference type="Proteomes" id="UP000063718">
    <property type="component" value="Unassembled WGS sequence"/>
</dbReference>
<gene>
    <name evidence="1" type="ORF">MTY_0819</name>
</gene>
<proteinExistence type="predicted"/>
<organism evidence="1">
    <name type="scientific">Moorella thermoacetica Y72</name>
    <dbReference type="NCBI Taxonomy" id="1325331"/>
    <lineage>
        <taxon>Bacteria</taxon>
        <taxon>Bacillati</taxon>
        <taxon>Bacillota</taxon>
        <taxon>Clostridia</taxon>
        <taxon>Neomoorellales</taxon>
        <taxon>Neomoorellaceae</taxon>
        <taxon>Neomoorella</taxon>
    </lineage>
</organism>
<dbReference type="AlphaFoldDB" id="A0A0S6UBD5"/>
<reference evidence="1" key="1">
    <citation type="journal article" date="2014" name="Gene">
        <title>Genome-guided analysis of transformation efficiency and carbon dioxide assimilation by Moorella thermoacetica Y72.</title>
        <authorList>
            <person name="Tsukahara K."/>
            <person name="Kita A."/>
            <person name="Nakashimada Y."/>
            <person name="Hoshino T."/>
            <person name="Murakami K."/>
        </authorList>
    </citation>
    <scope>NUCLEOTIDE SEQUENCE [LARGE SCALE GENOMIC DNA]</scope>
    <source>
        <strain evidence="1">Y72</strain>
    </source>
</reference>
<dbReference type="EMBL" id="DF238840">
    <property type="protein sequence ID" value="GAF25485.1"/>
    <property type="molecule type" value="Genomic_DNA"/>
</dbReference>
<accession>A0A0S6UBD5</accession>
<evidence type="ECO:0000313" key="1">
    <source>
        <dbReference type="EMBL" id="GAF25485.1"/>
    </source>
</evidence>
<name>A0A0S6UBD5_NEOTH</name>
<sequence length="38" mass="4108">MVARGMDIISCKPVYIGVRCRDCFSCLKRSSAGISGQV</sequence>